<dbReference type="InterPro" id="IPR036188">
    <property type="entry name" value="FAD/NAD-bd_sf"/>
</dbReference>
<evidence type="ECO:0000256" key="5">
    <source>
        <dbReference type="ARBA" id="ARBA00023002"/>
    </source>
</evidence>
<name>A0A835RK19_VANPL</name>
<keyword evidence="3 6" id="KW-0274">FAD</keyword>
<dbReference type="GO" id="GO:0004499">
    <property type="term" value="F:N,N-dimethylaniline monooxygenase activity"/>
    <property type="evidence" value="ECO:0007669"/>
    <property type="project" value="InterPro"/>
</dbReference>
<dbReference type="InterPro" id="IPR020946">
    <property type="entry name" value="Flavin_mOase-like"/>
</dbReference>
<dbReference type="GO" id="GO:0050660">
    <property type="term" value="F:flavin adenine dinucleotide binding"/>
    <property type="evidence" value="ECO:0007669"/>
    <property type="project" value="InterPro"/>
</dbReference>
<comment type="cofactor">
    <cofactor evidence="6">
        <name>FAD</name>
        <dbReference type="ChEBI" id="CHEBI:57692"/>
    </cofactor>
</comment>
<dbReference type="PROSITE" id="PS51257">
    <property type="entry name" value="PROKAR_LIPOPROTEIN"/>
    <property type="match status" value="1"/>
</dbReference>
<dbReference type="InterPro" id="IPR000960">
    <property type="entry name" value="Flavin_mOase"/>
</dbReference>
<keyword evidence="2 6" id="KW-0285">Flavoprotein</keyword>
<evidence type="ECO:0000313" key="7">
    <source>
        <dbReference type="EMBL" id="KAG0493566.1"/>
    </source>
</evidence>
<dbReference type="EC" id="1.-.-.-" evidence="6"/>
<gene>
    <name evidence="7" type="ORF">HPP92_004560</name>
</gene>
<keyword evidence="5 6" id="KW-0560">Oxidoreductase</keyword>
<organism evidence="7 8">
    <name type="scientific">Vanilla planifolia</name>
    <name type="common">Vanilla</name>
    <dbReference type="NCBI Taxonomy" id="51239"/>
    <lineage>
        <taxon>Eukaryota</taxon>
        <taxon>Viridiplantae</taxon>
        <taxon>Streptophyta</taxon>
        <taxon>Embryophyta</taxon>
        <taxon>Tracheophyta</taxon>
        <taxon>Spermatophyta</taxon>
        <taxon>Magnoliopsida</taxon>
        <taxon>Liliopsida</taxon>
        <taxon>Asparagales</taxon>
        <taxon>Orchidaceae</taxon>
        <taxon>Vanilloideae</taxon>
        <taxon>Vanilleae</taxon>
        <taxon>Vanilla</taxon>
    </lineage>
</organism>
<dbReference type="OrthoDB" id="66881at2759"/>
<dbReference type="FunFam" id="3.50.50.60:FF:000170">
    <property type="entry name" value="Flavin-containing monooxygenase"/>
    <property type="match status" value="1"/>
</dbReference>
<dbReference type="PANTHER" id="PTHR23023">
    <property type="entry name" value="DIMETHYLANILINE MONOOXYGENASE"/>
    <property type="match status" value="1"/>
</dbReference>
<comment type="similarity">
    <text evidence="1 6">Belongs to the FMO family.</text>
</comment>
<evidence type="ECO:0000256" key="3">
    <source>
        <dbReference type="ARBA" id="ARBA00022827"/>
    </source>
</evidence>
<dbReference type="SUPFAM" id="SSF51905">
    <property type="entry name" value="FAD/NAD(P)-binding domain"/>
    <property type="match status" value="2"/>
</dbReference>
<dbReference type="AlphaFoldDB" id="A0A835RK19"/>
<protein>
    <recommendedName>
        <fullName evidence="6">Flavin-containing monooxygenase</fullName>
        <ecNumber evidence="6">1.-.-.-</ecNumber>
    </recommendedName>
</protein>
<dbReference type="Pfam" id="PF00743">
    <property type="entry name" value="FMO-like"/>
    <property type="match status" value="2"/>
</dbReference>
<keyword evidence="6" id="KW-0503">Monooxygenase</keyword>
<comment type="caution">
    <text evidence="7">The sequence shown here is derived from an EMBL/GenBank/DDBJ whole genome shotgun (WGS) entry which is preliminary data.</text>
</comment>
<accession>A0A835RK19</accession>
<dbReference type="InterPro" id="IPR050346">
    <property type="entry name" value="FMO-like"/>
</dbReference>
<evidence type="ECO:0000256" key="1">
    <source>
        <dbReference type="ARBA" id="ARBA00009183"/>
    </source>
</evidence>
<evidence type="ECO:0000256" key="4">
    <source>
        <dbReference type="ARBA" id="ARBA00022857"/>
    </source>
</evidence>
<evidence type="ECO:0000256" key="2">
    <source>
        <dbReference type="ARBA" id="ARBA00022630"/>
    </source>
</evidence>
<evidence type="ECO:0000256" key="6">
    <source>
        <dbReference type="RuleBase" id="RU361177"/>
    </source>
</evidence>
<dbReference type="GO" id="GO:0050661">
    <property type="term" value="F:NADP binding"/>
    <property type="evidence" value="ECO:0007669"/>
    <property type="project" value="InterPro"/>
</dbReference>
<keyword evidence="4" id="KW-0521">NADP</keyword>
<dbReference type="EMBL" id="JADCNM010000002">
    <property type="protein sequence ID" value="KAG0493566.1"/>
    <property type="molecule type" value="Genomic_DNA"/>
</dbReference>
<dbReference type="PIRSF" id="PIRSF000332">
    <property type="entry name" value="FMO"/>
    <property type="match status" value="1"/>
</dbReference>
<dbReference type="FunFam" id="3.50.50.60:FF:000226">
    <property type="entry name" value="Flavin-containing monooxygenase"/>
    <property type="match status" value="1"/>
</dbReference>
<dbReference type="Proteomes" id="UP000639772">
    <property type="component" value="Unassembled WGS sequence"/>
</dbReference>
<dbReference type="Gene3D" id="3.50.50.60">
    <property type="entry name" value="FAD/NAD(P)-binding domain"/>
    <property type="match status" value="2"/>
</dbReference>
<evidence type="ECO:0000313" key="8">
    <source>
        <dbReference type="Proteomes" id="UP000639772"/>
    </source>
</evidence>
<proteinExistence type="inferred from homology"/>
<sequence length="529" mass="60448">MAKQQRVCVVGAGVSGLAACKYLVERGFRPVVFEADTSAGGVWTRTLATTRLQSKKWDYEFSDFPWPETVEEVCPGNRQVLEYIEGYANRFDLLRHVRFGEKVVALEYVGTDEEEMETWEFWAGNGEAFGFGDGGRRGTWHVTVRRECDGNTQVHEMDFVILCIGRFSGLPNIPTFPANKGSEVFDGKVIHSMDYSDMGSAAAAQLIKGKRVTIVGFQKSALDVAMECAAINGTKYPCTMLVRTKRWNIPTFEAWGIPLHFLYLNRFSELLFHKPREGFLLSILATLLSPLAWIISKFCESYFRKTIPMERHGMLPEQSFFQAISSCLFCVLPEKFYDRVEEGSIVLKHSKTFEFCNEGVVVEGETSPIETDLVIYATGFKGDQKLRDIFVSPRFQKIVAGSSDSTAPLYRECIHPQIPQMAVIGFSENLSNLYISEMRARWLAHFLDGGFRLPSKRSMEKDVLEWSQHMKRYSSNYYRRSCITTLHIWYNDQLCRDMGCNPRRKKGFLADWFLPYAPADYAHLEAKHK</sequence>
<reference evidence="7 8" key="1">
    <citation type="journal article" date="2020" name="Nat. Food">
        <title>A phased Vanilla planifolia genome enables genetic improvement of flavour and production.</title>
        <authorList>
            <person name="Hasing T."/>
            <person name="Tang H."/>
            <person name="Brym M."/>
            <person name="Khazi F."/>
            <person name="Huang T."/>
            <person name="Chambers A.H."/>
        </authorList>
    </citation>
    <scope>NUCLEOTIDE SEQUENCE [LARGE SCALE GENOMIC DNA]</scope>
    <source>
        <tissue evidence="7">Leaf</tissue>
    </source>
</reference>